<dbReference type="InterPro" id="IPR036412">
    <property type="entry name" value="HAD-like_sf"/>
</dbReference>
<evidence type="ECO:0000313" key="2">
    <source>
        <dbReference type="Proteomes" id="UP000316252"/>
    </source>
</evidence>
<evidence type="ECO:0000313" key="1">
    <source>
        <dbReference type="EMBL" id="TPW76233.1"/>
    </source>
</evidence>
<dbReference type="SUPFAM" id="SSF56784">
    <property type="entry name" value="HAD-like"/>
    <property type="match status" value="1"/>
</dbReference>
<accession>A0A506Y2T9</accession>
<sequence>MLEQAVGHVPRRWKDRRVSETPRLGLLLDVDGPIASPITRTVAIPSIADDLVAIANAGNPVVFNTGRSDAFIRDVVIPALVDAGLDASAPVHAICEKGGSWFSLDPAAADLTGTVQTDPRLQTPAAFGDFVRTVVAERYSDLMFFDETKLTMISVEQNVGSDDAAYREAQARFDAEALACMEQHGLTADFRIDPTIISTDIEHRDTGKDLGARRALELISARGPLPRRWYTAGDSRSDYAMADALHELGYDVEHLDVRPLDGVPATPYPVLRAADDAVIHDAATAGFLSTWRAAAR</sequence>
<proteinExistence type="predicted"/>
<dbReference type="AlphaFoldDB" id="A0A506Y2T9"/>
<dbReference type="Proteomes" id="UP000316252">
    <property type="component" value="Unassembled WGS sequence"/>
</dbReference>
<protein>
    <recommendedName>
        <fullName evidence="3">HAD family hydrolase</fullName>
    </recommendedName>
</protein>
<evidence type="ECO:0008006" key="3">
    <source>
        <dbReference type="Google" id="ProtNLM"/>
    </source>
</evidence>
<dbReference type="EMBL" id="VHQG01000002">
    <property type="protein sequence ID" value="TPW76233.1"/>
    <property type="molecule type" value="Genomic_DNA"/>
</dbReference>
<comment type="caution">
    <text evidence="1">The sequence shown here is derived from an EMBL/GenBank/DDBJ whole genome shotgun (WGS) entry which is preliminary data.</text>
</comment>
<reference evidence="1 2" key="1">
    <citation type="submission" date="2019-06" db="EMBL/GenBank/DDBJ databases">
        <authorList>
            <person name="Li F."/>
        </authorList>
    </citation>
    <scope>NUCLEOTIDE SEQUENCE [LARGE SCALE GENOMIC DNA]</scope>
    <source>
        <strain evidence="1 2">10F1D-1</strain>
    </source>
</reference>
<gene>
    <name evidence="1" type="ORF">FJ657_10595</name>
</gene>
<organism evidence="1 2">
    <name type="scientific">Schumannella soli</name>
    <dbReference type="NCBI Taxonomy" id="2590779"/>
    <lineage>
        <taxon>Bacteria</taxon>
        <taxon>Bacillati</taxon>
        <taxon>Actinomycetota</taxon>
        <taxon>Actinomycetes</taxon>
        <taxon>Micrococcales</taxon>
        <taxon>Microbacteriaceae</taxon>
        <taxon>Schumannella</taxon>
    </lineage>
</organism>
<name>A0A506Y2T9_9MICO</name>
<dbReference type="OrthoDB" id="4925391at2"/>
<keyword evidence="2" id="KW-1185">Reference proteome</keyword>